<dbReference type="AlphaFoldDB" id="A0A8H5GY07"/>
<proteinExistence type="predicted"/>
<accession>A0A8H5GY07</accession>
<protein>
    <submittedName>
        <fullName evidence="3">Uncharacterized protein</fullName>
    </submittedName>
</protein>
<comment type="caution">
    <text evidence="3">The sequence shown here is derived from an EMBL/GenBank/DDBJ whole genome shotgun (WGS) entry which is preliminary data.</text>
</comment>
<feature type="coiled-coil region" evidence="1">
    <location>
        <begin position="69"/>
        <end position="106"/>
    </location>
</feature>
<dbReference type="Proteomes" id="UP000518752">
    <property type="component" value="Unassembled WGS sequence"/>
</dbReference>
<sequence length="347" mass="39689">MVERLEYDPEKNQRPDFASDVYGIIRNALIGDADSPALDDESAIQYLQEQWEISNQVLKDRYRAQVLEEQQLMETRRQENAEAELLKEQEIRAKESELAKEAEKRRTPLYVFRKGQGITAIPPQLHPYAKKMIMARKYVPLWYFLPEASAEAKEKGRDALDTNRFQIAKDENDGDTSSSQGLTLISTQTTRASPNAIPDSRLTWTQVMRAKSTFLSSLPIGSYPTEFIEMFAGFYTSMDMHPELREVNGEVVMAHYHAEMRSAWYDANERTKPFDLAIISTEVMEESRRAVRKAEHQKAVQGGFIIYVAWQKADCSRVACSTFYAFVKSRPITMSITTQCANANPGR</sequence>
<organism evidence="3 4">
    <name type="scientific">Collybiopsis confluens</name>
    <dbReference type="NCBI Taxonomy" id="2823264"/>
    <lineage>
        <taxon>Eukaryota</taxon>
        <taxon>Fungi</taxon>
        <taxon>Dikarya</taxon>
        <taxon>Basidiomycota</taxon>
        <taxon>Agaricomycotina</taxon>
        <taxon>Agaricomycetes</taxon>
        <taxon>Agaricomycetidae</taxon>
        <taxon>Agaricales</taxon>
        <taxon>Marasmiineae</taxon>
        <taxon>Omphalotaceae</taxon>
        <taxon>Collybiopsis</taxon>
    </lineage>
</organism>
<evidence type="ECO:0000313" key="4">
    <source>
        <dbReference type="Proteomes" id="UP000518752"/>
    </source>
</evidence>
<evidence type="ECO:0000256" key="1">
    <source>
        <dbReference type="SAM" id="Coils"/>
    </source>
</evidence>
<evidence type="ECO:0000313" key="3">
    <source>
        <dbReference type="EMBL" id="KAF5373366.1"/>
    </source>
</evidence>
<dbReference type="EMBL" id="JAACJN010000106">
    <property type="protein sequence ID" value="KAF5373366.1"/>
    <property type="molecule type" value="Genomic_DNA"/>
</dbReference>
<reference evidence="3 4" key="1">
    <citation type="journal article" date="2020" name="ISME J.">
        <title>Uncovering the hidden diversity of litter-decomposition mechanisms in mushroom-forming fungi.</title>
        <authorList>
            <person name="Floudas D."/>
            <person name="Bentzer J."/>
            <person name="Ahren D."/>
            <person name="Johansson T."/>
            <person name="Persson P."/>
            <person name="Tunlid A."/>
        </authorList>
    </citation>
    <scope>NUCLEOTIDE SEQUENCE [LARGE SCALE GENOMIC DNA]</scope>
    <source>
        <strain evidence="3 4">CBS 406.79</strain>
    </source>
</reference>
<keyword evidence="4" id="KW-1185">Reference proteome</keyword>
<keyword evidence="1" id="KW-0175">Coiled coil</keyword>
<dbReference type="OrthoDB" id="2688210at2759"/>
<evidence type="ECO:0000256" key="2">
    <source>
        <dbReference type="SAM" id="MobiDB-lite"/>
    </source>
</evidence>
<feature type="compositionally biased region" description="Polar residues" evidence="2">
    <location>
        <begin position="175"/>
        <end position="193"/>
    </location>
</feature>
<feature type="region of interest" description="Disordered" evidence="2">
    <location>
        <begin position="168"/>
        <end position="197"/>
    </location>
</feature>
<name>A0A8H5GY07_9AGAR</name>
<gene>
    <name evidence="3" type="ORF">D9757_009740</name>
</gene>